<evidence type="ECO:0000256" key="4">
    <source>
        <dbReference type="ARBA" id="ARBA00022989"/>
    </source>
</evidence>
<dbReference type="GO" id="GO:0005886">
    <property type="term" value="C:plasma membrane"/>
    <property type="evidence" value="ECO:0007669"/>
    <property type="project" value="UniProtKB-SubCell"/>
</dbReference>
<dbReference type="AlphaFoldDB" id="A0A1F5SHV4"/>
<protein>
    <submittedName>
        <fullName evidence="7">Transporter</fullName>
    </submittedName>
</protein>
<organism evidence="7 8">
    <name type="scientific">Candidatus Falkowbacteria bacterium RIFOXYA2_FULL_47_19</name>
    <dbReference type="NCBI Taxonomy" id="1797994"/>
    <lineage>
        <taxon>Bacteria</taxon>
        <taxon>Candidatus Falkowiibacteriota</taxon>
    </lineage>
</organism>
<reference evidence="7 8" key="1">
    <citation type="journal article" date="2016" name="Nat. Commun.">
        <title>Thousands of microbial genomes shed light on interconnected biogeochemical processes in an aquifer system.</title>
        <authorList>
            <person name="Anantharaman K."/>
            <person name="Brown C.T."/>
            <person name="Hug L.A."/>
            <person name="Sharon I."/>
            <person name="Castelle C.J."/>
            <person name="Probst A.J."/>
            <person name="Thomas B.C."/>
            <person name="Singh A."/>
            <person name="Wilkins M.J."/>
            <person name="Karaoz U."/>
            <person name="Brodie E.L."/>
            <person name="Williams K.H."/>
            <person name="Hubbard S.S."/>
            <person name="Banfield J.F."/>
        </authorList>
    </citation>
    <scope>NUCLEOTIDE SEQUENCE [LARGE SCALE GENOMIC DNA]</scope>
</reference>
<dbReference type="GO" id="GO:0015833">
    <property type="term" value="P:peptide transport"/>
    <property type="evidence" value="ECO:0007669"/>
    <property type="project" value="InterPro"/>
</dbReference>
<evidence type="ECO:0000256" key="2">
    <source>
        <dbReference type="ARBA" id="ARBA00022448"/>
    </source>
</evidence>
<dbReference type="STRING" id="1797994.A2227_03250"/>
<dbReference type="InterPro" id="IPR050835">
    <property type="entry name" value="ABC_transporter_sub-D"/>
</dbReference>
<dbReference type="PANTHER" id="PTHR11384">
    <property type="entry name" value="ATP-BINDING CASSETTE, SUB-FAMILY D MEMBER"/>
    <property type="match status" value="1"/>
</dbReference>
<dbReference type="Proteomes" id="UP000178367">
    <property type="component" value="Unassembled WGS sequence"/>
</dbReference>
<dbReference type="InterPro" id="IPR036640">
    <property type="entry name" value="ABC1_TM_sf"/>
</dbReference>
<keyword evidence="3 6" id="KW-0812">Transmembrane</keyword>
<proteinExistence type="predicted"/>
<dbReference type="Pfam" id="PF05992">
    <property type="entry name" value="SbmA_BacA"/>
    <property type="match status" value="1"/>
</dbReference>
<comment type="caution">
    <text evidence="7">The sequence shown here is derived from an EMBL/GenBank/DDBJ whole genome shotgun (WGS) entry which is preliminary data.</text>
</comment>
<keyword evidence="4 6" id="KW-1133">Transmembrane helix</keyword>
<dbReference type="PANTHER" id="PTHR11384:SF59">
    <property type="entry name" value="LYSOSOMAL COBALAMIN TRANSPORTER ABCD4"/>
    <property type="match status" value="1"/>
</dbReference>
<dbReference type="GO" id="GO:1904680">
    <property type="term" value="F:peptide transmembrane transporter activity"/>
    <property type="evidence" value="ECO:0007669"/>
    <property type="project" value="InterPro"/>
</dbReference>
<accession>A0A1F5SHV4</accession>
<evidence type="ECO:0000313" key="8">
    <source>
        <dbReference type="Proteomes" id="UP000178367"/>
    </source>
</evidence>
<keyword evidence="2" id="KW-0813">Transport</keyword>
<sequence>MLKSFFWSKKWFLWAWGGLLILLLSLYAQVYMSVLFNEWYGKFYDMLGEVKKYTVDDFWGSLAWFTKIALIYIILATITGWFTRLYAFRWRKAITFDYIPRWRNVKEEIEGSSQRIQEDAYRFARIIESLGLQVAKAVMTLVAFLPILWGLSNGIAINIVGWVVPVIGTAPGNLVWLAIATSIGGMVISWFVGIKLPGLEYNNQKVEAAFRKELVLGEDNKTLYAVPETLLKLFTGLEYNYHRLFLHYGYFDAWVNTYDQLMIILPYIVAGPALFSGTIILGALVQISNAFSKVHGSFSLFIQNWTTITELRSIWKRLHEFERNLDKHQV</sequence>
<dbReference type="SUPFAM" id="SSF90123">
    <property type="entry name" value="ABC transporter transmembrane region"/>
    <property type="match status" value="1"/>
</dbReference>
<evidence type="ECO:0000256" key="6">
    <source>
        <dbReference type="SAM" id="Phobius"/>
    </source>
</evidence>
<dbReference type="InterPro" id="IPR009248">
    <property type="entry name" value="SbmA_BacA"/>
</dbReference>
<comment type="subcellular location">
    <subcellularLocation>
        <location evidence="1">Cell membrane</location>
        <topology evidence="1">Multi-pass membrane protein</topology>
    </subcellularLocation>
</comment>
<evidence type="ECO:0000256" key="1">
    <source>
        <dbReference type="ARBA" id="ARBA00004651"/>
    </source>
</evidence>
<dbReference type="GO" id="GO:0005524">
    <property type="term" value="F:ATP binding"/>
    <property type="evidence" value="ECO:0007669"/>
    <property type="project" value="InterPro"/>
</dbReference>
<feature type="transmembrane region" description="Helical" evidence="6">
    <location>
        <begin position="174"/>
        <end position="194"/>
    </location>
</feature>
<evidence type="ECO:0000313" key="7">
    <source>
        <dbReference type="EMBL" id="OGF26275.1"/>
    </source>
</evidence>
<evidence type="ECO:0000256" key="3">
    <source>
        <dbReference type="ARBA" id="ARBA00022692"/>
    </source>
</evidence>
<feature type="transmembrane region" description="Helical" evidence="6">
    <location>
        <begin position="62"/>
        <end position="82"/>
    </location>
</feature>
<keyword evidence="5 6" id="KW-0472">Membrane</keyword>
<feature type="transmembrane region" description="Helical" evidence="6">
    <location>
        <begin position="264"/>
        <end position="285"/>
    </location>
</feature>
<dbReference type="NCBIfam" id="NF009036">
    <property type="entry name" value="PRK12369.1"/>
    <property type="match status" value="1"/>
</dbReference>
<evidence type="ECO:0000256" key="5">
    <source>
        <dbReference type="ARBA" id="ARBA00023136"/>
    </source>
</evidence>
<feature type="transmembrane region" description="Helical" evidence="6">
    <location>
        <begin position="141"/>
        <end position="168"/>
    </location>
</feature>
<dbReference type="EMBL" id="MFGB01000016">
    <property type="protein sequence ID" value="OGF26275.1"/>
    <property type="molecule type" value="Genomic_DNA"/>
</dbReference>
<name>A0A1F5SHV4_9BACT</name>
<gene>
    <name evidence="7" type="ORF">A2227_03250</name>
</gene>